<dbReference type="GO" id="GO:0009307">
    <property type="term" value="P:DNA restriction-modification system"/>
    <property type="evidence" value="ECO:0007669"/>
    <property type="project" value="UniProtKB-KW"/>
</dbReference>
<dbReference type="CDD" id="cd02440">
    <property type="entry name" value="AdoMet_MTases"/>
    <property type="match status" value="1"/>
</dbReference>
<proteinExistence type="inferred from homology"/>
<evidence type="ECO:0000256" key="1">
    <source>
        <dbReference type="ARBA" id="ARBA00022603"/>
    </source>
</evidence>
<evidence type="ECO:0000313" key="6">
    <source>
        <dbReference type="EMBL" id="MDV2633895.1"/>
    </source>
</evidence>
<accession>A0AAE4NT52</accession>
<comment type="caution">
    <text evidence="6">The sequence shown here is derived from an EMBL/GenBank/DDBJ whole genome shotgun (WGS) entry which is preliminary data.</text>
</comment>
<dbReference type="GO" id="GO:0003677">
    <property type="term" value="F:DNA binding"/>
    <property type="evidence" value="ECO:0007669"/>
    <property type="project" value="InterPro"/>
</dbReference>
<dbReference type="InterPro" id="IPR001091">
    <property type="entry name" value="RM_Methyltransferase"/>
</dbReference>
<evidence type="ECO:0000256" key="3">
    <source>
        <dbReference type="ARBA" id="ARBA00022747"/>
    </source>
</evidence>
<organism evidence="6 7">
    <name type="scientific">Lactococcus lactis</name>
    <dbReference type="NCBI Taxonomy" id="1358"/>
    <lineage>
        <taxon>Bacteria</taxon>
        <taxon>Bacillati</taxon>
        <taxon>Bacillota</taxon>
        <taxon>Bacilli</taxon>
        <taxon>Lactobacillales</taxon>
        <taxon>Streptococcaceae</taxon>
        <taxon>Lactococcus</taxon>
    </lineage>
</organism>
<dbReference type="RefSeq" id="WP_317059504.1">
    <property type="nucleotide sequence ID" value="NZ_JAWHVL010000040.1"/>
</dbReference>
<keyword evidence="2" id="KW-0808">Transferase</keyword>
<dbReference type="EC" id="2.1.1.-" evidence="4"/>
<dbReference type="EMBL" id="JAWHVL010000040">
    <property type="protein sequence ID" value="MDV2633895.1"/>
    <property type="molecule type" value="Genomic_DNA"/>
</dbReference>
<evidence type="ECO:0000259" key="5">
    <source>
        <dbReference type="Pfam" id="PF01555"/>
    </source>
</evidence>
<sequence length="353" mass="41624">MIELNKIYNEECLNGMKRIPDRSVDAVICDLPYGTTDLEWDNVIPLDKLWKEYKRILRPNGWALLTASNPFSALLIMSNKKNFSHQWIWDKKNTGNPLLAKKQPLKNFEDVLLFQNKDFSSNDYEKAHPLREYGRKLFEYIGKPHSEISKDFIELHPNTKGNQCSRFLRPDSLQFALCTKQTYRELQELYKVQRMEGFREFEDLSKEQAEFKKSRKCERIYNPQMVKGEMRKRRPIGSDIAISSSWKPKEHFEFEEAYSDLRYPKAIISFPKDKEKLHPTQKPVSMFEYMIKTYTNEGDTVLDNCMGSGTTAIACLNTKRNFIGFELSKEYFDIATKRIDKRKRELELLDDVS</sequence>
<dbReference type="GO" id="GO:0032259">
    <property type="term" value="P:methylation"/>
    <property type="evidence" value="ECO:0007669"/>
    <property type="project" value="UniProtKB-KW"/>
</dbReference>
<dbReference type="InterPro" id="IPR029063">
    <property type="entry name" value="SAM-dependent_MTases_sf"/>
</dbReference>
<evidence type="ECO:0000313" key="7">
    <source>
        <dbReference type="Proteomes" id="UP001186047"/>
    </source>
</evidence>
<dbReference type="Proteomes" id="UP001186047">
    <property type="component" value="Unassembled WGS sequence"/>
</dbReference>
<dbReference type="InterPro" id="IPR002941">
    <property type="entry name" value="DNA_methylase_N4/N6"/>
</dbReference>
<protein>
    <recommendedName>
        <fullName evidence="4">Methyltransferase</fullName>
        <ecNumber evidence="4">2.1.1.-</ecNumber>
    </recommendedName>
</protein>
<name>A0AAE4NT52_9LACT</name>
<dbReference type="Pfam" id="PF01555">
    <property type="entry name" value="N6_N4_Mtase"/>
    <property type="match status" value="1"/>
</dbReference>
<dbReference type="GO" id="GO:0008170">
    <property type="term" value="F:N-methyltransferase activity"/>
    <property type="evidence" value="ECO:0007669"/>
    <property type="project" value="InterPro"/>
</dbReference>
<feature type="domain" description="DNA methylase N-4/N-6" evidence="5">
    <location>
        <begin position="24"/>
        <end position="337"/>
    </location>
</feature>
<gene>
    <name evidence="6" type="ORF">RZO31_13665</name>
</gene>
<dbReference type="AlphaFoldDB" id="A0AAE4NT52"/>
<evidence type="ECO:0000256" key="2">
    <source>
        <dbReference type="ARBA" id="ARBA00022679"/>
    </source>
</evidence>
<keyword evidence="3" id="KW-0680">Restriction system</keyword>
<comment type="similarity">
    <text evidence="4">Belongs to the N(4)/N(6)-methyltransferase family.</text>
</comment>
<keyword evidence="1" id="KW-0489">Methyltransferase</keyword>
<reference evidence="6" key="1">
    <citation type="submission" date="2023-10" db="EMBL/GenBank/DDBJ databases">
        <title>Production of high quality cheese from raw caw milk (raw cheese).</title>
        <authorList>
            <person name="Samouris G."/>
        </authorList>
    </citation>
    <scope>NUCLEOTIDE SEQUENCE</scope>
    <source>
        <strain evidence="6">M17-3</strain>
    </source>
</reference>
<evidence type="ECO:0000256" key="4">
    <source>
        <dbReference type="RuleBase" id="RU362026"/>
    </source>
</evidence>
<dbReference type="Gene3D" id="3.40.50.150">
    <property type="entry name" value="Vaccinia Virus protein VP39"/>
    <property type="match status" value="1"/>
</dbReference>
<dbReference type="PRINTS" id="PR00508">
    <property type="entry name" value="S21N4MTFRASE"/>
</dbReference>
<dbReference type="SUPFAM" id="SSF53335">
    <property type="entry name" value="S-adenosyl-L-methionine-dependent methyltransferases"/>
    <property type="match status" value="1"/>
</dbReference>